<dbReference type="KEGG" id="fli:Fleli_0882"/>
<dbReference type="HOGENOM" id="CLU_1924465_0_0_10"/>
<evidence type="ECO:0000259" key="1">
    <source>
        <dbReference type="Pfam" id="PF13648"/>
    </source>
</evidence>
<keyword evidence="3" id="KW-1185">Reference proteome</keyword>
<name>I4AHA3_BERLS</name>
<evidence type="ECO:0000313" key="2">
    <source>
        <dbReference type="EMBL" id="AFM03338.1"/>
    </source>
</evidence>
<sequence>MASAWKYDVNANLKSGSESTEDEAGVSSDIQLKGDVGAMANFVAETLTFGRDTKDETKLSYSKKIGEGLLSSSTLGYWTMSEDGKTISMAAWDNKAGKEKAPVNYTIVELTDDKLVLMKEGEDTKKIYKKK</sequence>
<dbReference type="STRING" id="880071.Fleli_0882"/>
<feature type="domain" description="Lipocalin-like" evidence="1">
    <location>
        <begin position="41"/>
        <end position="117"/>
    </location>
</feature>
<protein>
    <recommendedName>
        <fullName evidence="1">Lipocalin-like domain-containing protein</fullName>
    </recommendedName>
</protein>
<gene>
    <name evidence="2" type="ordered locus">Fleli_0882</name>
</gene>
<accession>I4AHA3</accession>
<dbReference type="AlphaFoldDB" id="I4AHA3"/>
<evidence type="ECO:0000313" key="3">
    <source>
        <dbReference type="Proteomes" id="UP000006054"/>
    </source>
</evidence>
<dbReference type="Proteomes" id="UP000006054">
    <property type="component" value="Chromosome"/>
</dbReference>
<dbReference type="OrthoDB" id="9844572at2"/>
<organism evidence="2 3">
    <name type="scientific">Bernardetia litoralis (strain ATCC 23117 / DSM 6794 / NBRC 15988 / NCIMB 1366 / Fx l1 / Sio-4)</name>
    <name type="common">Flexibacter litoralis</name>
    <dbReference type="NCBI Taxonomy" id="880071"/>
    <lineage>
        <taxon>Bacteria</taxon>
        <taxon>Pseudomonadati</taxon>
        <taxon>Bacteroidota</taxon>
        <taxon>Cytophagia</taxon>
        <taxon>Cytophagales</taxon>
        <taxon>Bernardetiaceae</taxon>
        <taxon>Bernardetia</taxon>
    </lineage>
</organism>
<dbReference type="EMBL" id="CP003345">
    <property type="protein sequence ID" value="AFM03338.1"/>
    <property type="molecule type" value="Genomic_DNA"/>
</dbReference>
<dbReference type="RefSeq" id="WP_014796796.1">
    <property type="nucleotide sequence ID" value="NC_018018.1"/>
</dbReference>
<reference evidence="3" key="1">
    <citation type="submission" date="2012-06" db="EMBL/GenBank/DDBJ databases">
        <title>The complete genome of Flexibacter litoralis DSM 6794.</title>
        <authorList>
            <person name="Lucas S."/>
            <person name="Copeland A."/>
            <person name="Lapidus A."/>
            <person name="Glavina del Rio T."/>
            <person name="Dalin E."/>
            <person name="Tice H."/>
            <person name="Bruce D."/>
            <person name="Goodwin L."/>
            <person name="Pitluck S."/>
            <person name="Peters L."/>
            <person name="Ovchinnikova G."/>
            <person name="Lu M."/>
            <person name="Kyrpides N."/>
            <person name="Mavromatis K."/>
            <person name="Ivanova N."/>
            <person name="Brettin T."/>
            <person name="Detter J.C."/>
            <person name="Han C."/>
            <person name="Larimer F."/>
            <person name="Land M."/>
            <person name="Hauser L."/>
            <person name="Markowitz V."/>
            <person name="Cheng J.-F."/>
            <person name="Hugenholtz P."/>
            <person name="Woyke T."/>
            <person name="Wu D."/>
            <person name="Spring S."/>
            <person name="Lang E."/>
            <person name="Kopitz M."/>
            <person name="Brambilla E."/>
            <person name="Klenk H.-P."/>
            <person name="Eisen J.A."/>
        </authorList>
    </citation>
    <scope>NUCLEOTIDE SEQUENCE [LARGE SCALE GENOMIC DNA]</scope>
    <source>
        <strain evidence="3">ATCC 23117 / DSM 6794 / NBRC 15988 / NCIMB 1366 / Sio-4</strain>
    </source>
</reference>
<proteinExistence type="predicted"/>
<dbReference type="InterPro" id="IPR024311">
    <property type="entry name" value="Lipocalin-like"/>
</dbReference>
<dbReference type="Pfam" id="PF13648">
    <property type="entry name" value="Lipocalin_4"/>
    <property type="match status" value="1"/>
</dbReference>